<dbReference type="Pfam" id="PF04908">
    <property type="entry name" value="SH3BGR"/>
    <property type="match status" value="1"/>
</dbReference>
<dbReference type="AlphaFoldDB" id="A0A9P6G378"/>
<feature type="region of interest" description="Disordered" evidence="3">
    <location>
        <begin position="423"/>
        <end position="470"/>
    </location>
</feature>
<dbReference type="Proteomes" id="UP000780801">
    <property type="component" value="Unassembled WGS sequence"/>
</dbReference>
<dbReference type="InterPro" id="IPR051033">
    <property type="entry name" value="SH3BGR"/>
</dbReference>
<dbReference type="Gene3D" id="3.40.30.10">
    <property type="entry name" value="Glutaredoxin"/>
    <property type="match status" value="1"/>
</dbReference>
<dbReference type="PANTHER" id="PTHR12232">
    <property type="entry name" value="SH3 DOMAIN-BINDING GLUTAMIC ACID-RICH-LIKE PROTEIN"/>
    <property type="match status" value="1"/>
</dbReference>
<dbReference type="InterPro" id="IPR006993">
    <property type="entry name" value="Glut_rich_SH3-bd"/>
</dbReference>
<evidence type="ECO:0000313" key="5">
    <source>
        <dbReference type="Proteomes" id="UP000780801"/>
    </source>
</evidence>
<sequence length="603" mass="67484">MQLEEMTVVPEHERKPIPSDVQEILKEMEDLRAQFKEAKVQHEKKLEELAAERTAELAKINETHEVAMNELTRERDSGVVTFKALQESSALSDRERTEKIAELENQIEDLKKTHAELIEQHAIALEDLRKELESTWTARLETRISELEEVREEALAAAEAKLQKTGVSKEVEIKTLKDSFTEKMQALEHEQEDREVKLTSAHEQEIQDWKDQLTRATEDHRETMDQMQIQLKDVRTQLKKKDEALEETLQAKQEVESEFDQYRSEMKEQMDSFRTELEAIQKLLMDKEAEARELENKVQELTDDLENTSISSMLKNTKKYKVKEIHIYGSTVSGNLQIKRAQQSISDTLEQLEISYDFVDISSSEDSKRYMRRKNGGDTRLPQIFSGGEYRGTHEEFQYAVETHQILQFLGFDRVKPFVGPNAAPHSSTLAPNSTSSEFKGQQVRGAQHGEDAEQGAGQPNIVVNGVSSGPSGNAKDIATSMYLMSPGSTRFQSQRSLYAPGLNGTAGSTGSLASYASSTGSVRGRKSGFVQAASQVWNGALKEESGLGRHDLGFHTIQGGANNSVRGGVVGVLADDDELDELFEQGAVTEAELEAMLASGAL</sequence>
<evidence type="ECO:0008006" key="6">
    <source>
        <dbReference type="Google" id="ProtNLM"/>
    </source>
</evidence>
<comment type="caution">
    <text evidence="4">The sequence shown here is derived from an EMBL/GenBank/DDBJ whole genome shotgun (WGS) entry which is preliminary data.</text>
</comment>
<name>A0A9P6G378_9FUNG</name>
<dbReference type="PROSITE" id="PS51354">
    <property type="entry name" value="GLUTAREDOXIN_2"/>
    <property type="match status" value="1"/>
</dbReference>
<dbReference type="GO" id="GO:0005737">
    <property type="term" value="C:cytoplasm"/>
    <property type="evidence" value="ECO:0007669"/>
    <property type="project" value="TreeGrafter"/>
</dbReference>
<organism evidence="4 5">
    <name type="scientific">Lunasporangiospora selenospora</name>
    <dbReference type="NCBI Taxonomy" id="979761"/>
    <lineage>
        <taxon>Eukaryota</taxon>
        <taxon>Fungi</taxon>
        <taxon>Fungi incertae sedis</taxon>
        <taxon>Mucoromycota</taxon>
        <taxon>Mortierellomycotina</taxon>
        <taxon>Mortierellomycetes</taxon>
        <taxon>Mortierellales</taxon>
        <taxon>Mortierellaceae</taxon>
        <taxon>Lunasporangiospora</taxon>
    </lineage>
</organism>
<feature type="coiled-coil region" evidence="2">
    <location>
        <begin position="93"/>
        <end position="164"/>
    </location>
</feature>
<dbReference type="OrthoDB" id="9932926at2759"/>
<feature type="coiled-coil region" evidence="2">
    <location>
        <begin position="199"/>
        <end position="311"/>
    </location>
</feature>
<evidence type="ECO:0000313" key="4">
    <source>
        <dbReference type="EMBL" id="KAF9585486.1"/>
    </source>
</evidence>
<feature type="compositionally biased region" description="Polar residues" evidence="3">
    <location>
        <begin position="425"/>
        <end position="440"/>
    </location>
</feature>
<protein>
    <recommendedName>
        <fullName evidence="6">Glutaredoxin domain-containing protein</fullName>
    </recommendedName>
</protein>
<accession>A0A9P6G378</accession>
<reference evidence="4" key="1">
    <citation type="journal article" date="2020" name="Fungal Divers.">
        <title>Resolving the Mortierellaceae phylogeny through synthesis of multi-gene phylogenetics and phylogenomics.</title>
        <authorList>
            <person name="Vandepol N."/>
            <person name="Liber J."/>
            <person name="Desiro A."/>
            <person name="Na H."/>
            <person name="Kennedy M."/>
            <person name="Barry K."/>
            <person name="Grigoriev I.V."/>
            <person name="Miller A.N."/>
            <person name="O'Donnell K."/>
            <person name="Stajich J.E."/>
            <person name="Bonito G."/>
        </authorList>
    </citation>
    <scope>NUCLEOTIDE SEQUENCE</scope>
    <source>
        <strain evidence="4">KOD1015</strain>
    </source>
</reference>
<comment type="similarity">
    <text evidence="1">Belongs to the SH3BGR family.</text>
</comment>
<dbReference type="EMBL" id="JAABOA010000174">
    <property type="protein sequence ID" value="KAF9585486.1"/>
    <property type="molecule type" value="Genomic_DNA"/>
</dbReference>
<dbReference type="InterPro" id="IPR036249">
    <property type="entry name" value="Thioredoxin-like_sf"/>
</dbReference>
<dbReference type="SUPFAM" id="SSF52833">
    <property type="entry name" value="Thioredoxin-like"/>
    <property type="match status" value="1"/>
</dbReference>
<proteinExistence type="inferred from homology"/>
<keyword evidence="2" id="KW-0175">Coiled coil</keyword>
<evidence type="ECO:0000256" key="2">
    <source>
        <dbReference type="SAM" id="Coils"/>
    </source>
</evidence>
<evidence type="ECO:0000256" key="3">
    <source>
        <dbReference type="SAM" id="MobiDB-lite"/>
    </source>
</evidence>
<keyword evidence="5" id="KW-1185">Reference proteome</keyword>
<dbReference type="PANTHER" id="PTHR12232:SF0">
    <property type="entry name" value="THIOREDOXIN DOMAIN-CONTAINING PROTEIN"/>
    <property type="match status" value="1"/>
</dbReference>
<feature type="coiled-coil region" evidence="2">
    <location>
        <begin position="21"/>
        <end position="59"/>
    </location>
</feature>
<gene>
    <name evidence="4" type="ORF">BGW38_002176</name>
</gene>
<evidence type="ECO:0000256" key="1">
    <source>
        <dbReference type="ARBA" id="ARBA00007764"/>
    </source>
</evidence>